<evidence type="ECO:0000313" key="2">
    <source>
        <dbReference type="Proteomes" id="UP000027073"/>
    </source>
</evidence>
<evidence type="ECO:0000313" key="1">
    <source>
        <dbReference type="EMBL" id="KDQ25624.1"/>
    </source>
</evidence>
<dbReference type="Proteomes" id="UP000027073">
    <property type="component" value="Unassembled WGS sequence"/>
</dbReference>
<dbReference type="VEuPathDB" id="FungiDB:PLEOSDRAFT_160257"/>
<name>A0A067NCN7_PLEO1</name>
<proteinExistence type="predicted"/>
<accession>A0A067NCN7</accession>
<sequence length="175" mass="19349">MSDKEMRGHQQDPTPPRLARIPHWEVGVSKSQLIAGKVKLVVQAMQAAVAYTSGLTNASWRLDAFRPLQHLYSRRWARSSQAIFGNWTFSVPRSNWQLWPLQFDQQYLVTGLAALLSGLALACYARLDLSPFFSAVGVLPSLHQLSLHIDLTAGLLSNPAALVRSLPTIAASAFR</sequence>
<dbReference type="HOGENOM" id="CLU_1533193_0_0_1"/>
<dbReference type="EMBL" id="KL198010">
    <property type="protein sequence ID" value="KDQ25624.1"/>
    <property type="molecule type" value="Genomic_DNA"/>
</dbReference>
<organism evidence="1 2">
    <name type="scientific">Pleurotus ostreatus (strain PC15)</name>
    <name type="common">Oyster mushroom</name>
    <dbReference type="NCBI Taxonomy" id="1137138"/>
    <lineage>
        <taxon>Eukaryota</taxon>
        <taxon>Fungi</taxon>
        <taxon>Dikarya</taxon>
        <taxon>Basidiomycota</taxon>
        <taxon>Agaricomycotina</taxon>
        <taxon>Agaricomycetes</taxon>
        <taxon>Agaricomycetidae</taxon>
        <taxon>Agaricales</taxon>
        <taxon>Pleurotineae</taxon>
        <taxon>Pleurotaceae</taxon>
        <taxon>Pleurotus</taxon>
    </lineage>
</organism>
<dbReference type="AlphaFoldDB" id="A0A067NCN7"/>
<reference evidence="2" key="1">
    <citation type="journal article" date="2014" name="Proc. Natl. Acad. Sci. U.S.A.">
        <title>Extensive sampling of basidiomycete genomes demonstrates inadequacy of the white-rot/brown-rot paradigm for wood decay fungi.</title>
        <authorList>
            <person name="Riley R."/>
            <person name="Salamov A.A."/>
            <person name="Brown D.W."/>
            <person name="Nagy L.G."/>
            <person name="Floudas D."/>
            <person name="Held B.W."/>
            <person name="Levasseur A."/>
            <person name="Lombard V."/>
            <person name="Morin E."/>
            <person name="Otillar R."/>
            <person name="Lindquist E.A."/>
            <person name="Sun H."/>
            <person name="LaButti K.M."/>
            <person name="Schmutz J."/>
            <person name="Jabbour D."/>
            <person name="Luo H."/>
            <person name="Baker S.E."/>
            <person name="Pisabarro A.G."/>
            <person name="Walton J.D."/>
            <person name="Blanchette R.A."/>
            <person name="Henrissat B."/>
            <person name="Martin F."/>
            <person name="Cullen D."/>
            <person name="Hibbett D.S."/>
            <person name="Grigoriev I.V."/>
        </authorList>
    </citation>
    <scope>NUCLEOTIDE SEQUENCE [LARGE SCALE GENOMIC DNA]</scope>
    <source>
        <strain evidence="2">PC15</strain>
    </source>
</reference>
<protein>
    <submittedName>
        <fullName evidence="1">Uncharacterized protein</fullName>
    </submittedName>
</protein>
<dbReference type="InParanoid" id="A0A067NCN7"/>
<gene>
    <name evidence="1" type="ORF">PLEOSDRAFT_160257</name>
</gene>